<feature type="chain" id="PRO_5032615949" evidence="12">
    <location>
        <begin position="27"/>
        <end position="1018"/>
    </location>
</feature>
<dbReference type="Proteomes" id="UP000570514">
    <property type="component" value="Unassembled WGS sequence"/>
</dbReference>
<dbReference type="GO" id="GO:0009279">
    <property type="term" value="C:cell outer membrane"/>
    <property type="evidence" value="ECO:0007669"/>
    <property type="project" value="UniProtKB-SubCell"/>
</dbReference>
<evidence type="ECO:0000256" key="3">
    <source>
        <dbReference type="ARBA" id="ARBA00022452"/>
    </source>
</evidence>
<dbReference type="Gene3D" id="2.40.170.20">
    <property type="entry name" value="TonB-dependent receptor, beta-barrel domain"/>
    <property type="match status" value="1"/>
</dbReference>
<evidence type="ECO:0000313" key="14">
    <source>
        <dbReference type="EMBL" id="NIK89522.1"/>
    </source>
</evidence>
<dbReference type="InterPro" id="IPR000531">
    <property type="entry name" value="Beta-barrel_TonB"/>
</dbReference>
<evidence type="ECO:0000256" key="5">
    <source>
        <dbReference type="ARBA" id="ARBA00022692"/>
    </source>
</evidence>
<organism evidence="14 15">
    <name type="scientific">Rhizomicrobium palustre</name>
    <dbReference type="NCBI Taxonomy" id="189966"/>
    <lineage>
        <taxon>Bacteria</taxon>
        <taxon>Pseudomonadati</taxon>
        <taxon>Pseudomonadota</taxon>
        <taxon>Alphaproteobacteria</taxon>
        <taxon>Micropepsales</taxon>
        <taxon>Micropepsaceae</taxon>
        <taxon>Rhizomicrobium</taxon>
    </lineage>
</organism>
<proteinExistence type="inferred from homology"/>
<dbReference type="RefSeq" id="WP_167083602.1">
    <property type="nucleotide sequence ID" value="NZ_BAAADC010000001.1"/>
</dbReference>
<evidence type="ECO:0000256" key="8">
    <source>
        <dbReference type="ARBA" id="ARBA00023136"/>
    </source>
</evidence>
<evidence type="ECO:0000256" key="6">
    <source>
        <dbReference type="ARBA" id="ARBA00023004"/>
    </source>
</evidence>
<dbReference type="PROSITE" id="PS52016">
    <property type="entry name" value="TONB_DEPENDENT_REC_3"/>
    <property type="match status" value="1"/>
</dbReference>
<dbReference type="InterPro" id="IPR012910">
    <property type="entry name" value="Plug_dom"/>
</dbReference>
<dbReference type="Gene3D" id="2.170.130.10">
    <property type="entry name" value="TonB-dependent receptor, plug domain"/>
    <property type="match status" value="1"/>
</dbReference>
<dbReference type="SMART" id="SM00965">
    <property type="entry name" value="STN"/>
    <property type="match status" value="1"/>
</dbReference>
<keyword evidence="15" id="KW-1185">Reference proteome</keyword>
<evidence type="ECO:0000256" key="12">
    <source>
        <dbReference type="SAM" id="SignalP"/>
    </source>
</evidence>
<keyword evidence="4" id="KW-0406">Ion transport</keyword>
<dbReference type="Pfam" id="PF00593">
    <property type="entry name" value="TonB_dep_Rec_b-barrel"/>
    <property type="match status" value="1"/>
</dbReference>
<dbReference type="InterPro" id="IPR036942">
    <property type="entry name" value="Beta-barrel_TonB_sf"/>
</dbReference>
<accession>A0A846N2S2</accession>
<dbReference type="GO" id="GO:0006826">
    <property type="term" value="P:iron ion transport"/>
    <property type="evidence" value="ECO:0007669"/>
    <property type="project" value="UniProtKB-KW"/>
</dbReference>
<keyword evidence="4" id="KW-0410">Iron transport</keyword>
<evidence type="ECO:0000256" key="9">
    <source>
        <dbReference type="ARBA" id="ARBA00023237"/>
    </source>
</evidence>
<dbReference type="Gene3D" id="3.55.50.30">
    <property type="match status" value="1"/>
</dbReference>
<comment type="caution">
    <text evidence="14">The sequence shown here is derived from an EMBL/GenBank/DDBJ whole genome shotgun (WGS) entry which is preliminary data.</text>
</comment>
<dbReference type="AlphaFoldDB" id="A0A846N2S2"/>
<keyword evidence="5 10" id="KW-0812">Transmembrane</keyword>
<keyword evidence="8 10" id="KW-0472">Membrane</keyword>
<sequence>MSQFRMFQLLVGCSAMALLMASGASAQTRTYDVPAQSAIKSIPEFARQAGIQIVSPADKLDGVATPAVTGTMELHDALAHLVRGTGLRVASNDDQTVVLKLAEAKEARSGSAANAAEIETVTITASRVISDAANSPTPLTVLGAEDIELKAAVNIADQIGLLPALAATSNPRNTASNISGGIAGISALNLRGLGQTRTLVLLDGQRLPAATLSGWIDINTIPSGLIKRVDVVTGGASAAWGSDAIAGVVNFVIDKNFTGLKGEVLGGATTYGDDPTFKASLSAGTSFAGGRGHVLLSAETWYNGGLTGLPRSWYRGSKQLYNPAYTATNGQPQILVRQNVGYTTIAPGAIVTSGPMRGLYFGANGAPAQLNYGSLVSDPFMVGGDWKYTDFGKDPQDLDPEITHQSAYGRVSYDVTNGLELYGEFTFSHAHSKISGTPYFSFGGLTIQRDNAFLPASVSASMSQLGLNSLTVGSWNADMGPLQSQTDHTLYRYVVGAKGVLQILGSEWSWDIYGNRNVSEFYDASLEPIKANYAKAIDAVIGPNGAIVCRSSLATPGDGCVPLNILGTGVASQTALNYVMGNSNINAHITQSVVSGTVRGEPISTWAGPVAVAAGVEYRRESEGGRSDPLSLTNGYWAGNYKPITGSYDVTEGFMEVLVPLLQDGFLSKSWDLNAAVRATNYSTSGYVTTWKVGTTYAPFEDVKFRLTKSRDIRAANLSELYTPGAAATTTLSDPFLGNKSYTVLQLTTGNPTISPEKADTFDIGAVLSPQFLPGFSASADYWDIDIRGAISTLSASTTVNQCYLGNQALCGNIVRDGSGQMTQVYLRPINLAKRLARGLDFEANYQIAVSDISPELGEGQVSLRALVTHYLKSVTDDGISGVTSSLGVNSGGVPHWLYSARLTYASGPVTLSLTGRGVSAGVLDPSYVECSANCPASTAAHRTIDNNSIDGTFAIDTSFAYEVSEPVQMFLNVDDITNEVPAQVANGISIGSAQRGVSNYYYDLIGRSFRAGVRFKF</sequence>
<dbReference type="InterPro" id="IPR011662">
    <property type="entry name" value="Secretin/TonB_short_N"/>
</dbReference>
<dbReference type="EMBL" id="JAASRM010000001">
    <property type="protein sequence ID" value="NIK89522.1"/>
    <property type="molecule type" value="Genomic_DNA"/>
</dbReference>
<name>A0A846N2S2_9PROT</name>
<keyword evidence="7 11" id="KW-0798">TonB box</keyword>
<gene>
    <name evidence="14" type="ORF">FHS83_002840</name>
</gene>
<evidence type="ECO:0000259" key="13">
    <source>
        <dbReference type="SMART" id="SM00965"/>
    </source>
</evidence>
<evidence type="ECO:0000256" key="1">
    <source>
        <dbReference type="ARBA" id="ARBA00004571"/>
    </source>
</evidence>
<dbReference type="InterPro" id="IPR037066">
    <property type="entry name" value="Plug_dom_sf"/>
</dbReference>
<evidence type="ECO:0000256" key="10">
    <source>
        <dbReference type="PROSITE-ProRule" id="PRU01360"/>
    </source>
</evidence>
<keyword evidence="12" id="KW-0732">Signal</keyword>
<feature type="signal peptide" evidence="12">
    <location>
        <begin position="1"/>
        <end position="26"/>
    </location>
</feature>
<dbReference type="PANTHER" id="PTHR47234">
    <property type="match status" value="1"/>
</dbReference>
<dbReference type="Pfam" id="PF07715">
    <property type="entry name" value="Plug"/>
    <property type="match status" value="1"/>
</dbReference>
<evidence type="ECO:0000313" key="15">
    <source>
        <dbReference type="Proteomes" id="UP000570514"/>
    </source>
</evidence>
<keyword evidence="2 10" id="KW-0813">Transport</keyword>
<protein>
    <submittedName>
        <fullName evidence="14">Outer membrane receptor protein involved in Fe transport</fullName>
    </submittedName>
</protein>
<reference evidence="14 15" key="1">
    <citation type="submission" date="2020-03" db="EMBL/GenBank/DDBJ databases">
        <title>Genomic Encyclopedia of Type Strains, Phase IV (KMG-IV): sequencing the most valuable type-strain genomes for metagenomic binning, comparative biology and taxonomic classification.</title>
        <authorList>
            <person name="Goeker M."/>
        </authorList>
    </citation>
    <scope>NUCLEOTIDE SEQUENCE [LARGE SCALE GENOMIC DNA]</scope>
    <source>
        <strain evidence="14 15">DSM 19867</strain>
    </source>
</reference>
<comment type="similarity">
    <text evidence="10 11">Belongs to the TonB-dependent receptor family.</text>
</comment>
<comment type="subcellular location">
    <subcellularLocation>
        <location evidence="1 10">Cell outer membrane</location>
        <topology evidence="1 10">Multi-pass membrane protein</topology>
    </subcellularLocation>
</comment>
<keyword evidence="14" id="KW-0675">Receptor</keyword>
<dbReference type="PANTHER" id="PTHR47234:SF3">
    <property type="entry name" value="SECRETIN_TONB SHORT N-TERMINAL DOMAIN-CONTAINING PROTEIN"/>
    <property type="match status" value="1"/>
</dbReference>
<keyword evidence="9 10" id="KW-0998">Cell outer membrane</keyword>
<evidence type="ECO:0000256" key="4">
    <source>
        <dbReference type="ARBA" id="ARBA00022496"/>
    </source>
</evidence>
<evidence type="ECO:0000256" key="7">
    <source>
        <dbReference type="ARBA" id="ARBA00023077"/>
    </source>
</evidence>
<dbReference type="InterPro" id="IPR039426">
    <property type="entry name" value="TonB-dep_rcpt-like"/>
</dbReference>
<evidence type="ECO:0000256" key="2">
    <source>
        <dbReference type="ARBA" id="ARBA00022448"/>
    </source>
</evidence>
<dbReference type="SUPFAM" id="SSF56935">
    <property type="entry name" value="Porins"/>
    <property type="match status" value="1"/>
</dbReference>
<evidence type="ECO:0000256" key="11">
    <source>
        <dbReference type="RuleBase" id="RU003357"/>
    </source>
</evidence>
<feature type="domain" description="Secretin/TonB short N-terminal" evidence="13">
    <location>
        <begin position="51"/>
        <end position="102"/>
    </location>
</feature>
<keyword evidence="6" id="KW-0408">Iron</keyword>
<keyword evidence="3 10" id="KW-1134">Transmembrane beta strand</keyword>